<protein>
    <submittedName>
        <fullName evidence="2">Unnamed protein product</fullName>
    </submittedName>
</protein>
<accession>A0A9W6Z5H6</accession>
<proteinExistence type="predicted"/>
<dbReference type="Proteomes" id="UP001165063">
    <property type="component" value="Unassembled WGS sequence"/>
</dbReference>
<evidence type="ECO:0000256" key="1">
    <source>
        <dbReference type="SAM" id="MobiDB-lite"/>
    </source>
</evidence>
<dbReference type="AlphaFoldDB" id="A0A9W6Z5H6"/>
<reference evidence="2" key="1">
    <citation type="submission" date="2023-04" db="EMBL/GenBank/DDBJ databases">
        <title>Ambrosiozyma monospora NBRC 1965.</title>
        <authorList>
            <person name="Ichikawa N."/>
            <person name="Sato H."/>
            <person name="Tonouchi N."/>
        </authorList>
    </citation>
    <scope>NUCLEOTIDE SEQUENCE</scope>
    <source>
        <strain evidence="2">NBRC 1965</strain>
    </source>
</reference>
<sequence>MIPLTTKFPSSKFQVPSSKFQVPSSKFQVPSSNQPTNINNMSFSTSVEPMTMHAFDDQSRQLYRLCRPPPPARH</sequence>
<organism evidence="2 3">
    <name type="scientific">Ambrosiozyma monospora</name>
    <name type="common">Yeast</name>
    <name type="synonym">Endomycopsis monosporus</name>
    <dbReference type="NCBI Taxonomy" id="43982"/>
    <lineage>
        <taxon>Eukaryota</taxon>
        <taxon>Fungi</taxon>
        <taxon>Dikarya</taxon>
        <taxon>Ascomycota</taxon>
        <taxon>Saccharomycotina</taxon>
        <taxon>Pichiomycetes</taxon>
        <taxon>Pichiales</taxon>
        <taxon>Pichiaceae</taxon>
        <taxon>Ambrosiozyma</taxon>
    </lineage>
</organism>
<evidence type="ECO:0000313" key="3">
    <source>
        <dbReference type="Proteomes" id="UP001165063"/>
    </source>
</evidence>
<comment type="caution">
    <text evidence="2">The sequence shown here is derived from an EMBL/GenBank/DDBJ whole genome shotgun (WGS) entry which is preliminary data.</text>
</comment>
<evidence type="ECO:0000313" key="2">
    <source>
        <dbReference type="EMBL" id="GMG49168.1"/>
    </source>
</evidence>
<feature type="region of interest" description="Disordered" evidence="1">
    <location>
        <begin position="23"/>
        <end position="42"/>
    </location>
</feature>
<name>A0A9W6Z5H6_AMBMO</name>
<keyword evidence="3" id="KW-1185">Reference proteome</keyword>
<gene>
    <name evidence="2" type="ORF">Amon01_000708000</name>
</gene>
<dbReference type="EMBL" id="BSXU01004956">
    <property type="protein sequence ID" value="GMG49168.1"/>
    <property type="molecule type" value="Genomic_DNA"/>
</dbReference>